<name>A0A815B8W1_9BILA</name>
<keyword evidence="6" id="KW-1185">Reference proteome</keyword>
<evidence type="ECO:0000313" key="2">
    <source>
        <dbReference type="EMBL" id="CAF1204513.1"/>
    </source>
</evidence>
<dbReference type="SUPFAM" id="SSF52540">
    <property type="entry name" value="P-loop containing nucleoside triphosphate hydrolases"/>
    <property type="match status" value="1"/>
</dbReference>
<dbReference type="Gene3D" id="3.40.50.300">
    <property type="entry name" value="P-loop containing nucleotide triphosphate hydrolases"/>
    <property type="match status" value="1"/>
</dbReference>
<dbReference type="Proteomes" id="UP000682733">
    <property type="component" value="Unassembled WGS sequence"/>
</dbReference>
<keyword evidence="1" id="KW-0175">Coiled coil</keyword>
<accession>A0A815B8W1</accession>
<evidence type="ECO:0000313" key="4">
    <source>
        <dbReference type="EMBL" id="CAF4013998.1"/>
    </source>
</evidence>
<dbReference type="Proteomes" id="UP000681722">
    <property type="component" value="Unassembled WGS sequence"/>
</dbReference>
<evidence type="ECO:0000313" key="3">
    <source>
        <dbReference type="EMBL" id="CAF1270358.1"/>
    </source>
</evidence>
<dbReference type="EMBL" id="CAJNOQ010011183">
    <property type="protein sequence ID" value="CAF1270358.1"/>
    <property type="molecule type" value="Genomic_DNA"/>
</dbReference>
<feature type="coiled-coil region" evidence="1">
    <location>
        <begin position="63"/>
        <end position="90"/>
    </location>
</feature>
<dbReference type="OrthoDB" id="9996380at2759"/>
<organism evidence="3 6">
    <name type="scientific">Didymodactylos carnosus</name>
    <dbReference type="NCBI Taxonomy" id="1234261"/>
    <lineage>
        <taxon>Eukaryota</taxon>
        <taxon>Metazoa</taxon>
        <taxon>Spiralia</taxon>
        <taxon>Gnathifera</taxon>
        <taxon>Rotifera</taxon>
        <taxon>Eurotatoria</taxon>
        <taxon>Bdelloidea</taxon>
        <taxon>Philodinida</taxon>
        <taxon>Philodinidae</taxon>
        <taxon>Didymodactylos</taxon>
    </lineage>
</organism>
<comment type="caution">
    <text evidence="3">The sequence shown here is derived from an EMBL/GenBank/DDBJ whole genome shotgun (WGS) entry which is preliminary data.</text>
</comment>
<protein>
    <submittedName>
        <fullName evidence="3">Uncharacterized protein</fullName>
    </submittedName>
</protein>
<dbReference type="EMBL" id="CAJNOK010014425">
    <property type="protein sequence ID" value="CAF1204513.1"/>
    <property type="molecule type" value="Genomic_DNA"/>
</dbReference>
<sequence length="656" mass="75783">MSSHNQIKYSINDLKSLPNLDNIASTNLILEDIKFRKTCLSNLRKSLQAMVSTVATHPYVVHFNEKLNEAKIMENSIETIENEIINLQTIFNDIDQCTTNYINILKDDDNEYNCSRFIRNCELLRVRIEQLEIEETFPKLTEKMNLWKNIYDTDEQFKPKIIELLETIEKDLLDKYGEESTAYAIPYKVGILGSRSVGKSTFSNYVRDVTNEQDPLFSPTALEKSTFCYLQFDKEYPYRIEGCTDNEQNIEFANYINEIGKADCDLYLILYDREFSQLELSWKRNIENVLNRKCLIVRTKVDRLFLDCYEQMFRTEFNENSIDDQHKIKRILDKVRIIARTTHYGEKLEEVYLMAAKSNRSIRNTNFANFDKDKLIQTILQLALSDGREERLRKMAIIAAADIINTCFRRGSIISVMKYKIAAGILSIVPLADEIPRYVGREKVRQVFGIHDQAYLTNKYNETTDKLQTYLLKYQFYLPQYELSTDAFKYLVKKTKDTDDNQTNTNVSTTTMNKLNPTNYTRNIQLKNVRTKKGKILQKLAPVGGRVLLPIFAATDDIVRVAVPAAAAGLRVGLTAATAGIGFVLSIPLCAWAAISNGKQIHNYLHLLCDDLLVLIEYFITAVINRCLEDHSIDDDYEIITTDGNFDRLSFQQVFE</sequence>
<dbReference type="Proteomes" id="UP000677228">
    <property type="component" value="Unassembled WGS sequence"/>
</dbReference>
<dbReference type="EMBL" id="CAJOBC010023123">
    <property type="protein sequence ID" value="CAF4058080.1"/>
    <property type="molecule type" value="Genomic_DNA"/>
</dbReference>
<proteinExistence type="predicted"/>
<evidence type="ECO:0000313" key="6">
    <source>
        <dbReference type="Proteomes" id="UP000663829"/>
    </source>
</evidence>
<dbReference type="InterPro" id="IPR027417">
    <property type="entry name" value="P-loop_NTPase"/>
</dbReference>
<gene>
    <name evidence="3" type="ORF">GPM918_LOCUS27051</name>
    <name evidence="2" type="ORF">OVA965_LOCUS24149</name>
    <name evidence="5" type="ORF">SRO942_LOCUS27316</name>
    <name evidence="4" type="ORF">TMI583_LOCUS24862</name>
</gene>
<evidence type="ECO:0000313" key="5">
    <source>
        <dbReference type="EMBL" id="CAF4058080.1"/>
    </source>
</evidence>
<reference evidence="3" key="1">
    <citation type="submission" date="2021-02" db="EMBL/GenBank/DDBJ databases">
        <authorList>
            <person name="Nowell W R."/>
        </authorList>
    </citation>
    <scope>NUCLEOTIDE SEQUENCE</scope>
</reference>
<dbReference type="AlphaFoldDB" id="A0A815B8W1"/>
<dbReference type="EMBL" id="CAJOBA010035955">
    <property type="protein sequence ID" value="CAF4013998.1"/>
    <property type="molecule type" value="Genomic_DNA"/>
</dbReference>
<evidence type="ECO:0000256" key="1">
    <source>
        <dbReference type="SAM" id="Coils"/>
    </source>
</evidence>
<dbReference type="Proteomes" id="UP000663829">
    <property type="component" value="Unassembled WGS sequence"/>
</dbReference>